<feature type="region of interest" description="Disordered" evidence="2">
    <location>
        <begin position="462"/>
        <end position="484"/>
    </location>
</feature>
<evidence type="ECO:0008006" key="5">
    <source>
        <dbReference type="Google" id="ProtNLM"/>
    </source>
</evidence>
<evidence type="ECO:0000313" key="4">
    <source>
        <dbReference type="Proteomes" id="UP000078116"/>
    </source>
</evidence>
<gene>
    <name evidence="3" type="ORF">A6V37_19465</name>
</gene>
<evidence type="ECO:0000313" key="3">
    <source>
        <dbReference type="EMBL" id="OAJ64405.1"/>
    </source>
</evidence>
<dbReference type="SUPFAM" id="SSF56349">
    <property type="entry name" value="DNA breaking-rejoining enzymes"/>
    <property type="match status" value="1"/>
</dbReference>
<evidence type="ECO:0000256" key="1">
    <source>
        <dbReference type="ARBA" id="ARBA00023172"/>
    </source>
</evidence>
<organism evidence="3 4">
    <name type="scientific">Paraburkholderia ginsengiterrae</name>
    <dbReference type="NCBI Taxonomy" id="1462993"/>
    <lineage>
        <taxon>Bacteria</taxon>
        <taxon>Pseudomonadati</taxon>
        <taxon>Pseudomonadota</taxon>
        <taxon>Betaproteobacteria</taxon>
        <taxon>Burkholderiales</taxon>
        <taxon>Burkholderiaceae</taxon>
        <taxon>Paraburkholderia</taxon>
    </lineage>
</organism>
<dbReference type="AlphaFoldDB" id="A0A1A9NE31"/>
<dbReference type="GO" id="GO:0015074">
    <property type="term" value="P:DNA integration"/>
    <property type="evidence" value="ECO:0007669"/>
    <property type="project" value="InterPro"/>
</dbReference>
<dbReference type="GO" id="GO:0003677">
    <property type="term" value="F:DNA binding"/>
    <property type="evidence" value="ECO:0007669"/>
    <property type="project" value="InterPro"/>
</dbReference>
<keyword evidence="1" id="KW-0233">DNA recombination</keyword>
<dbReference type="InterPro" id="IPR013762">
    <property type="entry name" value="Integrase-like_cat_sf"/>
</dbReference>
<dbReference type="InterPro" id="IPR011010">
    <property type="entry name" value="DNA_brk_join_enz"/>
</dbReference>
<proteinExistence type="predicted"/>
<sequence>MSETCAPGDFGAICRTVVLNGRTTKYSYRPISARPISERDSRTSSYNHVPTVVDGDGAPWEHAAISLLDIIESAGLPANGIDTSQANGTDLADFKRFLDTETIDYLTIPDVKRRRPPYLYRAHLISKVNAREMSRNVARRRMSSVINFYRRLQEREIISSEIEIWETSDKLIEFESHTGGRNFKIVKKTDLSISAPEKSGLLDECIIDGGKLRPLPFEEQAVLLDVLLAGKNTEMTLIILFMLLSAARLQTVLTLPVDKFLDEGCSKLKDVRIPAGPGTGIDTKGDVNRNIHIPGWFYRQLRTYALSDRAAARREKGGRSLDDAYLFLSNRGKPYFESKLDRSTFDDAAEAGQAKKGAAVQAFIRKYLLPTLQEKFGAQFTLRPHDLKATAGLIKWEVLSKAIQLKKLNHNQARNQLREFMWHSSFETTDLYINYKHSREMFFDIQSRFENRLLGLMDMANHDDRSDDDEEEGSNHRRRVRPST</sequence>
<reference evidence="3 4" key="1">
    <citation type="submission" date="2016-04" db="EMBL/GenBank/DDBJ databases">
        <title>Reclassification of Paraburkholderia panaciterrae (Farh et al. 2015) Dobritsa &amp; Samadpour 2016 as a later homotypic synonym of Paraburkholderia ginsengiterrae (Farh et al. 2015) Dobritsa &amp; Samadpour 2016.</title>
        <authorList>
            <person name="Dobritsa A.P."/>
            <person name="Kutumbaka K."/>
            <person name="Samadpour M."/>
        </authorList>
    </citation>
    <scope>NUCLEOTIDE SEQUENCE [LARGE SCALE GENOMIC DNA]</scope>
    <source>
        <strain evidence="3 4">DCY85</strain>
    </source>
</reference>
<dbReference type="STRING" id="1462993.A6V36_20440"/>
<dbReference type="EMBL" id="LXKA01000109">
    <property type="protein sequence ID" value="OAJ64405.1"/>
    <property type="molecule type" value="Genomic_DNA"/>
</dbReference>
<evidence type="ECO:0000256" key="2">
    <source>
        <dbReference type="SAM" id="MobiDB-lite"/>
    </source>
</evidence>
<comment type="caution">
    <text evidence="3">The sequence shown here is derived from an EMBL/GenBank/DDBJ whole genome shotgun (WGS) entry which is preliminary data.</text>
</comment>
<name>A0A1A9NE31_9BURK</name>
<dbReference type="Proteomes" id="UP000078116">
    <property type="component" value="Unassembled WGS sequence"/>
</dbReference>
<accession>A0A1A9NE31</accession>
<dbReference type="GO" id="GO:0006310">
    <property type="term" value="P:DNA recombination"/>
    <property type="evidence" value="ECO:0007669"/>
    <property type="project" value="UniProtKB-KW"/>
</dbReference>
<protein>
    <recommendedName>
        <fullName evidence="5">Core-binding (CB) domain-containing protein</fullName>
    </recommendedName>
</protein>
<dbReference type="Gene3D" id="1.10.443.10">
    <property type="entry name" value="Intergrase catalytic core"/>
    <property type="match status" value="1"/>
</dbReference>